<dbReference type="SUPFAM" id="SSF55874">
    <property type="entry name" value="ATPase domain of HSP90 chaperone/DNA topoisomerase II/histidine kinase"/>
    <property type="match status" value="1"/>
</dbReference>
<dbReference type="OrthoDB" id="226486at2"/>
<keyword evidence="7" id="KW-0418">Kinase</keyword>
<keyword evidence="5" id="KW-0808">Transferase</keyword>
<dbReference type="PANTHER" id="PTHR43065">
    <property type="entry name" value="SENSOR HISTIDINE KINASE"/>
    <property type="match status" value="1"/>
</dbReference>
<evidence type="ECO:0000256" key="6">
    <source>
        <dbReference type="ARBA" id="ARBA00022741"/>
    </source>
</evidence>
<keyword evidence="9" id="KW-0902">Two-component regulatory system</keyword>
<keyword evidence="8" id="KW-0067">ATP-binding</keyword>
<evidence type="ECO:0000313" key="13">
    <source>
        <dbReference type="EMBL" id="GEO43338.1"/>
    </source>
</evidence>
<evidence type="ECO:0000256" key="4">
    <source>
        <dbReference type="ARBA" id="ARBA00022553"/>
    </source>
</evidence>
<protein>
    <recommendedName>
        <fullName evidence="3">histidine kinase</fullName>
        <ecNumber evidence="3">2.7.13.3</ecNumber>
    </recommendedName>
</protein>
<dbReference type="SMART" id="SM00388">
    <property type="entry name" value="HisKA"/>
    <property type="match status" value="1"/>
</dbReference>
<evidence type="ECO:0000256" key="9">
    <source>
        <dbReference type="ARBA" id="ARBA00023012"/>
    </source>
</evidence>
<dbReference type="Gene3D" id="1.10.287.130">
    <property type="match status" value="1"/>
</dbReference>
<sequence length="538" mass="58715">MRLAHKFLLTNALIAGFGGVVAWQGYQGMRTTEVEYSRVVRETLPVVRALEELRFSALRIVSSTSEFGFVAALRRSAREYSDTDKQEDHEEDLIGQAEESYRDGFQHYSELMKASLQEENELRARLWTGSRALLSTSADIRSLLVAGAPPEALLEAKARLEADEEHLLDLLRDAIAAEEVELLRREENVHAAILAGQRVLGLTALLVLTAAMVASCLVSRSIAIPLSHLAGAADEITRGRFTGPDLPAARGEVGQLVSAFNTMTAALRHSTAEREQAQASLHQLNLALETRVDQRTAELRDTQEELLRAERLAVLGQLTATVAHELRNPLSAIRNTVFVVRETANRQGFSLDRPIARIDRSIERCNRIISDLLDFSRSGEPRPEPRLVGAWLDEVLAEQCLPDGVTLRAELAEADVVVDFDPDQMRQVIINLLENAAQAITSPPGEPESAPPILVRTRLRGGSLDIVIEDGGSGIGADILPRVFEPLFSTRSFGTGLGLPTVKRIVERHGGSITIASAPGEGTQVTVTLPVLQEVAVA</sequence>
<dbReference type="SUPFAM" id="SSF47384">
    <property type="entry name" value="Homodimeric domain of signal transducing histidine kinase"/>
    <property type="match status" value="1"/>
</dbReference>
<dbReference type="PROSITE" id="PS50885">
    <property type="entry name" value="HAMP"/>
    <property type="match status" value="1"/>
</dbReference>
<name>A0A512E3P4_9PROT</name>
<gene>
    <name evidence="13" type="ORF">SAE02_74860</name>
</gene>
<accession>A0A512E3P4</accession>
<dbReference type="InterPro" id="IPR003594">
    <property type="entry name" value="HATPase_dom"/>
</dbReference>
<evidence type="ECO:0000259" key="12">
    <source>
        <dbReference type="PROSITE" id="PS50885"/>
    </source>
</evidence>
<dbReference type="InterPro" id="IPR003661">
    <property type="entry name" value="HisK_dim/P_dom"/>
</dbReference>
<keyword evidence="10" id="KW-0175">Coiled coil</keyword>
<keyword evidence="4" id="KW-0597">Phosphoprotein</keyword>
<dbReference type="Gene3D" id="6.10.340.10">
    <property type="match status" value="1"/>
</dbReference>
<evidence type="ECO:0000256" key="7">
    <source>
        <dbReference type="ARBA" id="ARBA00022777"/>
    </source>
</evidence>
<dbReference type="SMART" id="SM00387">
    <property type="entry name" value="HATPase_c"/>
    <property type="match status" value="1"/>
</dbReference>
<dbReference type="GO" id="GO:0000155">
    <property type="term" value="F:phosphorelay sensor kinase activity"/>
    <property type="evidence" value="ECO:0007669"/>
    <property type="project" value="InterPro"/>
</dbReference>
<feature type="domain" description="Histidine kinase" evidence="11">
    <location>
        <begin position="321"/>
        <end position="533"/>
    </location>
</feature>
<feature type="domain" description="HAMP" evidence="12">
    <location>
        <begin position="220"/>
        <end position="272"/>
    </location>
</feature>
<dbReference type="RefSeq" id="WP_052832711.1">
    <property type="nucleotide sequence ID" value="NZ_BJYZ01000075.1"/>
</dbReference>
<dbReference type="InterPro" id="IPR004358">
    <property type="entry name" value="Sig_transdc_His_kin-like_C"/>
</dbReference>
<comment type="catalytic activity">
    <reaction evidence="1">
        <text>ATP + protein L-histidine = ADP + protein N-phospho-L-histidine.</text>
        <dbReference type="EC" id="2.7.13.3"/>
    </reaction>
</comment>
<dbReference type="AlphaFoldDB" id="A0A512E3P4"/>
<dbReference type="CDD" id="cd06225">
    <property type="entry name" value="HAMP"/>
    <property type="match status" value="1"/>
</dbReference>
<evidence type="ECO:0000256" key="3">
    <source>
        <dbReference type="ARBA" id="ARBA00012438"/>
    </source>
</evidence>
<feature type="coiled-coil region" evidence="10">
    <location>
        <begin position="285"/>
        <end position="312"/>
    </location>
</feature>
<evidence type="ECO:0000256" key="10">
    <source>
        <dbReference type="SAM" id="Coils"/>
    </source>
</evidence>
<dbReference type="PROSITE" id="PS50109">
    <property type="entry name" value="HIS_KIN"/>
    <property type="match status" value="1"/>
</dbReference>
<dbReference type="InterPro" id="IPR005467">
    <property type="entry name" value="His_kinase_dom"/>
</dbReference>
<proteinExistence type="predicted"/>
<keyword evidence="14" id="KW-1185">Reference proteome</keyword>
<dbReference type="PANTHER" id="PTHR43065:SF10">
    <property type="entry name" value="PEROXIDE STRESS-ACTIVATED HISTIDINE KINASE MAK3"/>
    <property type="match status" value="1"/>
</dbReference>
<dbReference type="InterPro" id="IPR036097">
    <property type="entry name" value="HisK_dim/P_sf"/>
</dbReference>
<evidence type="ECO:0000256" key="8">
    <source>
        <dbReference type="ARBA" id="ARBA00022840"/>
    </source>
</evidence>
<dbReference type="Pfam" id="PF00512">
    <property type="entry name" value="HisKA"/>
    <property type="match status" value="1"/>
</dbReference>
<dbReference type="GO" id="GO:0005524">
    <property type="term" value="F:ATP binding"/>
    <property type="evidence" value="ECO:0007669"/>
    <property type="project" value="UniProtKB-KW"/>
</dbReference>
<comment type="subcellular location">
    <subcellularLocation>
        <location evidence="2">Membrane</location>
    </subcellularLocation>
</comment>
<evidence type="ECO:0000313" key="14">
    <source>
        <dbReference type="Proteomes" id="UP000321523"/>
    </source>
</evidence>
<dbReference type="SMART" id="SM00304">
    <property type="entry name" value="HAMP"/>
    <property type="match status" value="1"/>
</dbReference>
<dbReference type="Gene3D" id="3.30.565.10">
    <property type="entry name" value="Histidine kinase-like ATPase, C-terminal domain"/>
    <property type="match status" value="1"/>
</dbReference>
<evidence type="ECO:0000256" key="1">
    <source>
        <dbReference type="ARBA" id="ARBA00000085"/>
    </source>
</evidence>
<keyword evidence="6" id="KW-0547">Nucleotide-binding</keyword>
<dbReference type="EC" id="2.7.13.3" evidence="3"/>
<dbReference type="Proteomes" id="UP000321523">
    <property type="component" value="Unassembled WGS sequence"/>
</dbReference>
<dbReference type="InterPro" id="IPR036890">
    <property type="entry name" value="HATPase_C_sf"/>
</dbReference>
<dbReference type="Pfam" id="PF00672">
    <property type="entry name" value="HAMP"/>
    <property type="match status" value="1"/>
</dbReference>
<evidence type="ECO:0000259" key="11">
    <source>
        <dbReference type="PROSITE" id="PS50109"/>
    </source>
</evidence>
<evidence type="ECO:0000256" key="5">
    <source>
        <dbReference type="ARBA" id="ARBA00022679"/>
    </source>
</evidence>
<organism evidence="13 14">
    <name type="scientific">Skermanella aerolata</name>
    <dbReference type="NCBI Taxonomy" id="393310"/>
    <lineage>
        <taxon>Bacteria</taxon>
        <taxon>Pseudomonadati</taxon>
        <taxon>Pseudomonadota</taxon>
        <taxon>Alphaproteobacteria</taxon>
        <taxon>Rhodospirillales</taxon>
        <taxon>Azospirillaceae</taxon>
        <taxon>Skermanella</taxon>
    </lineage>
</organism>
<dbReference type="Pfam" id="PF02518">
    <property type="entry name" value="HATPase_c"/>
    <property type="match status" value="1"/>
</dbReference>
<comment type="caution">
    <text evidence="13">The sequence shown here is derived from an EMBL/GenBank/DDBJ whole genome shotgun (WGS) entry which is preliminary data.</text>
</comment>
<dbReference type="EMBL" id="BJYZ01000075">
    <property type="protein sequence ID" value="GEO43338.1"/>
    <property type="molecule type" value="Genomic_DNA"/>
</dbReference>
<dbReference type="CDD" id="cd00082">
    <property type="entry name" value="HisKA"/>
    <property type="match status" value="1"/>
</dbReference>
<evidence type="ECO:0000256" key="2">
    <source>
        <dbReference type="ARBA" id="ARBA00004370"/>
    </source>
</evidence>
<dbReference type="InterPro" id="IPR003660">
    <property type="entry name" value="HAMP_dom"/>
</dbReference>
<dbReference type="GO" id="GO:0016020">
    <property type="term" value="C:membrane"/>
    <property type="evidence" value="ECO:0007669"/>
    <property type="project" value="UniProtKB-SubCell"/>
</dbReference>
<reference evidence="13 14" key="1">
    <citation type="submission" date="2019-07" db="EMBL/GenBank/DDBJ databases">
        <title>Whole genome shotgun sequence of Skermanella aerolata NBRC 106429.</title>
        <authorList>
            <person name="Hosoyama A."/>
            <person name="Uohara A."/>
            <person name="Ohji S."/>
            <person name="Ichikawa N."/>
        </authorList>
    </citation>
    <scope>NUCLEOTIDE SEQUENCE [LARGE SCALE GENOMIC DNA]</scope>
    <source>
        <strain evidence="13 14">NBRC 106429</strain>
    </source>
</reference>
<dbReference type="SUPFAM" id="SSF158472">
    <property type="entry name" value="HAMP domain-like"/>
    <property type="match status" value="1"/>
</dbReference>
<dbReference type="PRINTS" id="PR00344">
    <property type="entry name" value="BCTRLSENSOR"/>
</dbReference>